<evidence type="ECO:0000256" key="6">
    <source>
        <dbReference type="ARBA" id="ARBA00022840"/>
    </source>
</evidence>
<evidence type="ECO:0000256" key="3">
    <source>
        <dbReference type="ARBA" id="ARBA00022679"/>
    </source>
</evidence>
<dbReference type="Pfam" id="PF00069">
    <property type="entry name" value="Pkinase"/>
    <property type="match status" value="1"/>
</dbReference>
<proteinExistence type="predicted"/>
<feature type="compositionally biased region" description="Low complexity" evidence="7">
    <location>
        <begin position="322"/>
        <end position="341"/>
    </location>
</feature>
<dbReference type="SUPFAM" id="SSF56112">
    <property type="entry name" value="Protein kinase-like (PK-like)"/>
    <property type="match status" value="1"/>
</dbReference>
<feature type="transmembrane region" description="Helical" evidence="8">
    <location>
        <begin position="558"/>
        <end position="575"/>
    </location>
</feature>
<feature type="domain" description="Protein kinase" evidence="9">
    <location>
        <begin position="11"/>
        <end position="275"/>
    </location>
</feature>
<dbReference type="Gene3D" id="3.30.200.20">
    <property type="entry name" value="Phosphorylase Kinase, domain 1"/>
    <property type="match status" value="1"/>
</dbReference>
<feature type="transmembrane region" description="Helical" evidence="8">
    <location>
        <begin position="606"/>
        <end position="623"/>
    </location>
</feature>
<keyword evidence="4" id="KW-0547">Nucleotide-binding</keyword>
<evidence type="ECO:0000259" key="9">
    <source>
        <dbReference type="PROSITE" id="PS50011"/>
    </source>
</evidence>
<feature type="transmembrane region" description="Helical" evidence="8">
    <location>
        <begin position="582"/>
        <end position="600"/>
    </location>
</feature>
<reference evidence="11" key="1">
    <citation type="journal article" date="2019" name="Int. J. Syst. Evol. Microbiol.">
        <title>The Global Catalogue of Microorganisms (GCM) 10K type strain sequencing project: providing services to taxonomists for standard genome sequencing and annotation.</title>
        <authorList>
            <consortium name="The Broad Institute Genomics Platform"/>
            <consortium name="The Broad Institute Genome Sequencing Center for Infectious Disease"/>
            <person name="Wu L."/>
            <person name="Ma J."/>
        </authorList>
    </citation>
    <scope>NUCLEOTIDE SEQUENCE [LARGE SCALE GENOMIC DNA]</scope>
    <source>
        <strain evidence="11">JCM 13249</strain>
    </source>
</reference>
<evidence type="ECO:0000256" key="1">
    <source>
        <dbReference type="ARBA" id="ARBA00012513"/>
    </source>
</evidence>
<dbReference type="Gene3D" id="1.10.510.10">
    <property type="entry name" value="Transferase(Phosphotransferase) domain 1"/>
    <property type="match status" value="1"/>
</dbReference>
<organism evidence="10 11">
    <name type="scientific">Luedemannella helvata</name>
    <dbReference type="NCBI Taxonomy" id="349315"/>
    <lineage>
        <taxon>Bacteria</taxon>
        <taxon>Bacillati</taxon>
        <taxon>Actinomycetota</taxon>
        <taxon>Actinomycetes</taxon>
        <taxon>Micromonosporales</taxon>
        <taxon>Micromonosporaceae</taxon>
        <taxon>Luedemannella</taxon>
    </lineage>
</organism>
<evidence type="ECO:0000313" key="11">
    <source>
        <dbReference type="Proteomes" id="UP001500655"/>
    </source>
</evidence>
<dbReference type="PROSITE" id="PS50011">
    <property type="entry name" value="PROTEIN_KINASE_DOM"/>
    <property type="match status" value="1"/>
</dbReference>
<keyword evidence="8" id="KW-0812">Transmembrane</keyword>
<feature type="transmembrane region" description="Helical" evidence="8">
    <location>
        <begin position="530"/>
        <end position="552"/>
    </location>
</feature>
<keyword evidence="6" id="KW-0067">ATP-binding</keyword>
<keyword evidence="8" id="KW-0472">Membrane</keyword>
<dbReference type="CDD" id="cd14014">
    <property type="entry name" value="STKc_PknB_like"/>
    <property type="match status" value="1"/>
</dbReference>
<evidence type="ECO:0000256" key="4">
    <source>
        <dbReference type="ARBA" id="ARBA00022741"/>
    </source>
</evidence>
<accession>A0ABP4VTG3</accession>
<keyword evidence="3" id="KW-0808">Transferase</keyword>
<dbReference type="PANTHER" id="PTHR43289">
    <property type="entry name" value="MITOGEN-ACTIVATED PROTEIN KINASE KINASE KINASE 20-RELATED"/>
    <property type="match status" value="1"/>
</dbReference>
<keyword evidence="8" id="KW-1133">Transmembrane helix</keyword>
<sequence length="630" mass="66219">MLSSGYRLGNYEVVRFLGAGGQGAVYLCRHVRLDRLDAVKLLPHYRGDPLTRLRFEREAASAARLHHPNLVTVHDAGELPDGSFYVAMQYVDGPSLSTVIREGLIEDRGGIIRVLRQVADALDVAHRANLMHRDVKPANILVANAGSDEPHAYLVDFGIAKLVTTGDPSLTSQIMGTYAYMPPERLDGKSGTAQSDQYSLACTAYHWLVGEVPYPETSPVALMRAVTGEPPPRASERRAGLPPAVDAVLARAMAKSPDDRYGTCAEFVAALDTALGQPNVVPALPVEGAAEPRPAISAPGAEAAAASGAGAAAAAGVAAGAGAVASPRSGPPLRARASVSPSRPPGPVPARPDGGQQGAGHVPAQRGAHPSAPPARGTVHRVEPWWRKALVALGVPFSMLIALLVVPDVQEVWTAPEPRYAVVVVSAVSLVVVGSGMLGAWLMAFRRRPAWLFTAISVLAWPVFAIGNGIGPREVPLKGAIGVTGTRPLDLLRLPQEQAFALFAAAALIAATCLYGAVRWKGNRPTVTRLAASRWPWPAGAALALTVIGSGALGAGNVLLLAALASLVVALVCFAHRWVEAWWLYLTAYAAFVAHGLFVVDYGQAIVYYLVALGIGAMGVAIWRHDAARR</sequence>
<dbReference type="InterPro" id="IPR000719">
    <property type="entry name" value="Prot_kinase_dom"/>
</dbReference>
<keyword evidence="11" id="KW-1185">Reference proteome</keyword>
<dbReference type="InterPro" id="IPR011009">
    <property type="entry name" value="Kinase-like_dom_sf"/>
</dbReference>
<feature type="transmembrane region" description="Helical" evidence="8">
    <location>
        <begin position="450"/>
        <end position="470"/>
    </location>
</feature>
<dbReference type="InterPro" id="IPR008271">
    <property type="entry name" value="Ser/Thr_kinase_AS"/>
</dbReference>
<feature type="transmembrane region" description="Helical" evidence="8">
    <location>
        <begin position="499"/>
        <end position="518"/>
    </location>
</feature>
<feature type="region of interest" description="Disordered" evidence="7">
    <location>
        <begin position="322"/>
        <end position="378"/>
    </location>
</feature>
<dbReference type="RefSeq" id="WP_344075908.1">
    <property type="nucleotide sequence ID" value="NZ_BAAALS010000001.1"/>
</dbReference>
<comment type="caution">
    <text evidence="10">The sequence shown here is derived from an EMBL/GenBank/DDBJ whole genome shotgun (WGS) entry which is preliminary data.</text>
</comment>
<evidence type="ECO:0000256" key="8">
    <source>
        <dbReference type="SAM" id="Phobius"/>
    </source>
</evidence>
<dbReference type="PROSITE" id="PS00108">
    <property type="entry name" value="PROTEIN_KINASE_ST"/>
    <property type="match status" value="1"/>
</dbReference>
<evidence type="ECO:0000256" key="7">
    <source>
        <dbReference type="SAM" id="MobiDB-lite"/>
    </source>
</evidence>
<feature type="transmembrane region" description="Helical" evidence="8">
    <location>
        <begin position="419"/>
        <end position="443"/>
    </location>
</feature>
<dbReference type="PANTHER" id="PTHR43289:SF6">
    <property type="entry name" value="SERINE_THREONINE-PROTEIN KINASE NEKL-3"/>
    <property type="match status" value="1"/>
</dbReference>
<name>A0ABP4VTG3_9ACTN</name>
<evidence type="ECO:0000313" key="10">
    <source>
        <dbReference type="EMBL" id="GAA1736106.1"/>
    </source>
</evidence>
<evidence type="ECO:0000256" key="5">
    <source>
        <dbReference type="ARBA" id="ARBA00022777"/>
    </source>
</evidence>
<feature type="transmembrane region" description="Helical" evidence="8">
    <location>
        <begin position="389"/>
        <end position="407"/>
    </location>
</feature>
<dbReference type="EC" id="2.7.11.1" evidence="1"/>
<evidence type="ECO:0000256" key="2">
    <source>
        <dbReference type="ARBA" id="ARBA00022527"/>
    </source>
</evidence>
<keyword evidence="5" id="KW-0418">Kinase</keyword>
<gene>
    <name evidence="10" type="ORF">GCM10009681_03250</name>
</gene>
<dbReference type="Proteomes" id="UP001500655">
    <property type="component" value="Unassembled WGS sequence"/>
</dbReference>
<protein>
    <recommendedName>
        <fullName evidence="1">non-specific serine/threonine protein kinase</fullName>
        <ecNumber evidence="1">2.7.11.1</ecNumber>
    </recommendedName>
</protein>
<keyword evidence="2" id="KW-0723">Serine/threonine-protein kinase</keyword>
<dbReference type="EMBL" id="BAAALS010000001">
    <property type="protein sequence ID" value="GAA1736106.1"/>
    <property type="molecule type" value="Genomic_DNA"/>
</dbReference>
<dbReference type="SMART" id="SM00220">
    <property type="entry name" value="S_TKc"/>
    <property type="match status" value="1"/>
</dbReference>